<dbReference type="EMBL" id="CP115612">
    <property type="protein sequence ID" value="WBW74467.1"/>
    <property type="molecule type" value="Genomic_DNA"/>
</dbReference>
<feature type="compositionally biased region" description="Polar residues" evidence="1">
    <location>
        <begin position="148"/>
        <end position="159"/>
    </location>
</feature>
<dbReference type="KEGG" id="som:SOMG_03830"/>
<accession>A0AAE9WDJ9</accession>
<feature type="compositionally biased region" description="Basic and acidic residues" evidence="1">
    <location>
        <begin position="236"/>
        <end position="260"/>
    </location>
</feature>
<feature type="compositionally biased region" description="Acidic residues" evidence="1">
    <location>
        <begin position="90"/>
        <end position="101"/>
    </location>
</feature>
<sequence>MAPPVPQVPKKPIGRYRPRQDDLEESASDSSSSEYEEEPLSPPAASAPPAESVPNNKSKDVQPSLAQAVRVPPKPQIPSSFERSNLDNESASEYETDEEESATMPNHDDAEEESESETSSGSEDSDEDEMDRRRQLLLTAPKFVGKGTKSQTKADNSSENIEKDRKQLSQKILEETIQKEMKQREMEKTNELLKDVDDTDGLDPQSEYEAWQVRSLRRKKRDKENLLALEKERMSIEERRLMDPEEREKLDRQEAEESRQGKKKKPVQFLQKFYHRGAFYQDQDIVRNRDYSEAAEGEIQHKETLPKAMQVRGNTFGMAGQTRWTHLANEDTSKTGSAWSNPKNPLVHKTLQRLGGLHSDELPKKRKKY</sequence>
<dbReference type="PANTHER" id="PTHR15327">
    <property type="entry name" value="MICROFIBRIL-ASSOCIATED PROTEIN"/>
    <property type="match status" value="1"/>
</dbReference>
<evidence type="ECO:0000313" key="3">
    <source>
        <dbReference type="EMBL" id="WBW74467.1"/>
    </source>
</evidence>
<feature type="region of interest" description="Disordered" evidence="1">
    <location>
        <begin position="236"/>
        <end position="267"/>
    </location>
</feature>
<dbReference type="Pfam" id="PF06991">
    <property type="entry name" value="MFAP1"/>
    <property type="match status" value="1"/>
</dbReference>
<feature type="region of interest" description="Disordered" evidence="1">
    <location>
        <begin position="183"/>
        <end position="209"/>
    </location>
</feature>
<dbReference type="Proteomes" id="UP001212411">
    <property type="component" value="Chromosome 2"/>
</dbReference>
<dbReference type="InterPro" id="IPR033194">
    <property type="entry name" value="MFAP1"/>
</dbReference>
<organism evidence="3 4">
    <name type="scientific">Schizosaccharomyces osmophilus</name>
    <dbReference type="NCBI Taxonomy" id="2545709"/>
    <lineage>
        <taxon>Eukaryota</taxon>
        <taxon>Fungi</taxon>
        <taxon>Dikarya</taxon>
        <taxon>Ascomycota</taxon>
        <taxon>Taphrinomycotina</taxon>
        <taxon>Schizosaccharomycetes</taxon>
        <taxon>Schizosaccharomycetales</taxon>
        <taxon>Schizosaccharomycetaceae</taxon>
        <taxon>Schizosaccharomyces</taxon>
    </lineage>
</organism>
<feature type="compositionally biased region" description="Basic and acidic residues" evidence="1">
    <location>
        <begin position="183"/>
        <end position="196"/>
    </location>
</feature>
<feature type="compositionally biased region" description="Basic and acidic residues" evidence="1">
    <location>
        <begin position="160"/>
        <end position="169"/>
    </location>
</feature>
<dbReference type="AlphaFoldDB" id="A0AAE9WDJ9"/>
<evidence type="ECO:0000259" key="2">
    <source>
        <dbReference type="Pfam" id="PF06991"/>
    </source>
</evidence>
<reference evidence="3 4" key="1">
    <citation type="journal article" date="2023" name="G3 (Bethesda)">
        <title>A high-quality reference genome for the fission yeast Schizosaccharomyces osmophilus.</title>
        <authorList>
            <person name="Jia G.S."/>
            <person name="Zhang W.C."/>
            <person name="Liang Y."/>
            <person name="Liu X.H."/>
            <person name="Rhind N."/>
            <person name="Pidoux A."/>
            <person name="Brysch-Herzberg M."/>
            <person name="Du L.L."/>
        </authorList>
    </citation>
    <scope>NUCLEOTIDE SEQUENCE [LARGE SCALE GENOMIC DNA]</scope>
    <source>
        <strain evidence="3 4">CBS 15793</strain>
    </source>
</reference>
<name>A0AAE9WDJ9_9SCHI</name>
<dbReference type="RefSeq" id="XP_056038710.1">
    <property type="nucleotide sequence ID" value="XM_056182617.1"/>
</dbReference>
<evidence type="ECO:0000256" key="1">
    <source>
        <dbReference type="SAM" id="MobiDB-lite"/>
    </source>
</evidence>
<protein>
    <submittedName>
        <fullName evidence="3">Splicing associated factor Saf3</fullName>
    </submittedName>
</protein>
<keyword evidence="4" id="KW-1185">Reference proteome</keyword>
<evidence type="ECO:0000313" key="4">
    <source>
        <dbReference type="Proteomes" id="UP001212411"/>
    </source>
</evidence>
<gene>
    <name evidence="3" type="primary">saf3</name>
    <name evidence="3" type="ORF">SOMG_03830</name>
</gene>
<proteinExistence type="predicted"/>
<dbReference type="InterPro" id="IPR009730">
    <property type="entry name" value="MFAP1_C"/>
</dbReference>
<feature type="domain" description="Micro-fibrillar-associated protein 1 C-terminal" evidence="2">
    <location>
        <begin position="128"/>
        <end position="332"/>
    </location>
</feature>
<dbReference type="GeneID" id="80877306"/>
<feature type="region of interest" description="Disordered" evidence="1">
    <location>
        <begin position="1"/>
        <end position="169"/>
    </location>
</feature>